<name>A0A1V9EB99_9BACT</name>
<organism evidence="2 3">
    <name type="scientific">Niastella yeongjuensis</name>
    <dbReference type="NCBI Taxonomy" id="354355"/>
    <lineage>
        <taxon>Bacteria</taxon>
        <taxon>Pseudomonadati</taxon>
        <taxon>Bacteroidota</taxon>
        <taxon>Chitinophagia</taxon>
        <taxon>Chitinophagales</taxon>
        <taxon>Chitinophagaceae</taxon>
        <taxon>Niastella</taxon>
    </lineage>
</organism>
<accession>A0A1V9EB99</accession>
<feature type="chain" id="PRO_5013161834" description="DUF4197 domain-containing protein" evidence="1">
    <location>
        <begin position="21"/>
        <end position="247"/>
    </location>
</feature>
<comment type="caution">
    <text evidence="2">The sequence shown here is derived from an EMBL/GenBank/DDBJ whole genome shotgun (WGS) entry which is preliminary data.</text>
</comment>
<dbReference type="AlphaFoldDB" id="A0A1V9EB99"/>
<proteinExistence type="predicted"/>
<evidence type="ECO:0008006" key="4">
    <source>
        <dbReference type="Google" id="ProtNLM"/>
    </source>
</evidence>
<keyword evidence="3" id="KW-1185">Reference proteome</keyword>
<feature type="signal peptide" evidence="1">
    <location>
        <begin position="1"/>
        <end position="20"/>
    </location>
</feature>
<evidence type="ECO:0000313" key="3">
    <source>
        <dbReference type="Proteomes" id="UP000192610"/>
    </source>
</evidence>
<evidence type="ECO:0000256" key="1">
    <source>
        <dbReference type="SAM" id="SignalP"/>
    </source>
</evidence>
<dbReference type="EMBL" id="LVXG01000056">
    <property type="protein sequence ID" value="OQP43215.1"/>
    <property type="molecule type" value="Genomic_DNA"/>
</dbReference>
<sequence length="247" mass="25841">MSMKRIVLPLLLLTSVASFAQSSLLKKASSVLSKATGSTTGTGLSTDEIIAGLKDALSVGATNSATKLSAVDGFFANAAIKVLMPPEAQKVETALRAAGMGKLVDNAILSMNRAAEDASKSAAPIFVNAIKSMSISDALGILKGSDTAATGYLRGKTTAALTTAFRPIIDTALQKTSATSYWKTVFDAYNKLPLVKNKINPDLAGYVTEKSLGGMFFQVAQEEQKIRKDPAARVTDILKKVFGNSGS</sequence>
<dbReference type="STRING" id="354355.SAMN05660816_03253"/>
<protein>
    <recommendedName>
        <fullName evidence="4">DUF4197 domain-containing protein</fullName>
    </recommendedName>
</protein>
<dbReference type="Pfam" id="PF13852">
    <property type="entry name" value="DUF4197"/>
    <property type="match status" value="1"/>
</dbReference>
<keyword evidence="1" id="KW-0732">Signal</keyword>
<dbReference type="Proteomes" id="UP000192610">
    <property type="component" value="Unassembled WGS sequence"/>
</dbReference>
<dbReference type="InterPro" id="IPR025245">
    <property type="entry name" value="DUF4197"/>
</dbReference>
<evidence type="ECO:0000313" key="2">
    <source>
        <dbReference type="EMBL" id="OQP43215.1"/>
    </source>
</evidence>
<gene>
    <name evidence="2" type="ORF">A4H97_12910</name>
</gene>
<reference evidence="3" key="1">
    <citation type="submission" date="2016-04" db="EMBL/GenBank/DDBJ databases">
        <authorList>
            <person name="Chen L."/>
            <person name="Zhuang W."/>
            <person name="Wang G."/>
        </authorList>
    </citation>
    <scope>NUCLEOTIDE SEQUENCE [LARGE SCALE GENOMIC DNA]</scope>
    <source>
        <strain evidence="3">17621</strain>
    </source>
</reference>